<dbReference type="Pfam" id="PF13966">
    <property type="entry name" value="zf-RVT"/>
    <property type="match status" value="1"/>
</dbReference>
<gene>
    <name evidence="2" type="ORF">RIF29_34243</name>
</gene>
<dbReference type="Proteomes" id="UP001372338">
    <property type="component" value="Unassembled WGS sequence"/>
</dbReference>
<evidence type="ECO:0000313" key="3">
    <source>
        <dbReference type="Proteomes" id="UP001372338"/>
    </source>
</evidence>
<comment type="caution">
    <text evidence="2">The sequence shown here is derived from an EMBL/GenBank/DDBJ whole genome shotgun (WGS) entry which is preliminary data.</text>
</comment>
<dbReference type="EMBL" id="JAYWIO010000007">
    <property type="protein sequence ID" value="KAK7251228.1"/>
    <property type="molecule type" value="Genomic_DNA"/>
</dbReference>
<evidence type="ECO:0000313" key="2">
    <source>
        <dbReference type="EMBL" id="KAK7251228.1"/>
    </source>
</evidence>
<accession>A0AAN9HUK1</accession>
<protein>
    <recommendedName>
        <fullName evidence="1">Reverse transcriptase zinc-binding domain-containing protein</fullName>
    </recommendedName>
</protein>
<name>A0AAN9HUK1_CROPI</name>
<dbReference type="InterPro" id="IPR026960">
    <property type="entry name" value="RVT-Znf"/>
</dbReference>
<reference evidence="2 3" key="1">
    <citation type="submission" date="2024-01" db="EMBL/GenBank/DDBJ databases">
        <title>The genomes of 5 underutilized Papilionoideae crops provide insights into root nodulation and disease resistanc.</title>
        <authorList>
            <person name="Yuan L."/>
        </authorList>
    </citation>
    <scope>NUCLEOTIDE SEQUENCE [LARGE SCALE GENOMIC DNA]</scope>
    <source>
        <strain evidence="2">ZHUSHIDOU_FW_LH</strain>
        <tissue evidence="2">Leaf</tissue>
    </source>
</reference>
<feature type="domain" description="Reverse transcriptase zinc-binding" evidence="1">
    <location>
        <begin position="13"/>
        <end position="76"/>
    </location>
</feature>
<organism evidence="2 3">
    <name type="scientific">Crotalaria pallida</name>
    <name type="common">Smooth rattlebox</name>
    <name type="synonym">Crotalaria striata</name>
    <dbReference type="NCBI Taxonomy" id="3830"/>
    <lineage>
        <taxon>Eukaryota</taxon>
        <taxon>Viridiplantae</taxon>
        <taxon>Streptophyta</taxon>
        <taxon>Embryophyta</taxon>
        <taxon>Tracheophyta</taxon>
        <taxon>Spermatophyta</taxon>
        <taxon>Magnoliopsida</taxon>
        <taxon>eudicotyledons</taxon>
        <taxon>Gunneridae</taxon>
        <taxon>Pentapetalae</taxon>
        <taxon>rosids</taxon>
        <taxon>fabids</taxon>
        <taxon>Fabales</taxon>
        <taxon>Fabaceae</taxon>
        <taxon>Papilionoideae</taxon>
        <taxon>50 kb inversion clade</taxon>
        <taxon>genistoids sensu lato</taxon>
        <taxon>core genistoids</taxon>
        <taxon>Crotalarieae</taxon>
        <taxon>Crotalaria</taxon>
    </lineage>
</organism>
<evidence type="ECO:0000259" key="1">
    <source>
        <dbReference type="Pfam" id="PF13966"/>
    </source>
</evidence>
<sequence>MTSQGPLQPLHAHSIWKRIWIVEAIPRVHHELRWRAFHNILPVREKLVDRGVMMDPICLLCGSTDETVIHALVTCSSVIPIRFVTPLAICVNATQDVEFKNWFLSLCSAANIYILNKYDLEPFVCCLEKKECLAL</sequence>
<keyword evidence="3" id="KW-1185">Reference proteome</keyword>
<dbReference type="AlphaFoldDB" id="A0AAN9HUK1"/>
<proteinExistence type="predicted"/>